<reference evidence="2 3" key="1">
    <citation type="submission" date="2020-07" db="EMBL/GenBank/DDBJ databases">
        <title>Genomic Encyclopedia of Type Strains, Phase IV (KMG-V): Genome sequencing to study the core and pangenomes of soil and plant-associated prokaryotes.</title>
        <authorList>
            <person name="Whitman W."/>
        </authorList>
    </citation>
    <scope>NUCLEOTIDE SEQUENCE [LARGE SCALE GENOMIC DNA]</scope>
    <source>
        <strain evidence="2 3">M8UP30</strain>
    </source>
</reference>
<feature type="transmembrane region" description="Helical" evidence="1">
    <location>
        <begin position="6"/>
        <end position="23"/>
    </location>
</feature>
<gene>
    <name evidence="2" type="ORF">HDF12_000120</name>
</gene>
<dbReference type="EMBL" id="JACCCV010000001">
    <property type="protein sequence ID" value="NYF49755.1"/>
    <property type="molecule type" value="Genomic_DNA"/>
</dbReference>
<evidence type="ECO:0000313" key="2">
    <source>
        <dbReference type="EMBL" id="NYF49755.1"/>
    </source>
</evidence>
<protein>
    <submittedName>
        <fullName evidence="2">Uncharacterized protein</fullName>
    </submittedName>
</protein>
<keyword evidence="1" id="KW-1133">Transmembrane helix</keyword>
<keyword evidence="1" id="KW-0472">Membrane</keyword>
<organism evidence="2 3">
    <name type="scientific">Tunturiibacter lichenicola</name>
    <dbReference type="NCBI Taxonomy" id="2051959"/>
    <lineage>
        <taxon>Bacteria</taxon>
        <taxon>Pseudomonadati</taxon>
        <taxon>Acidobacteriota</taxon>
        <taxon>Terriglobia</taxon>
        <taxon>Terriglobales</taxon>
        <taxon>Acidobacteriaceae</taxon>
        <taxon>Tunturiibacter</taxon>
    </lineage>
</organism>
<comment type="caution">
    <text evidence="2">The sequence shown here is derived from an EMBL/GenBank/DDBJ whole genome shotgun (WGS) entry which is preliminary data.</text>
</comment>
<accession>A0A7Y9T7N5</accession>
<feature type="transmembrane region" description="Helical" evidence="1">
    <location>
        <begin position="71"/>
        <end position="88"/>
    </location>
</feature>
<dbReference type="AlphaFoldDB" id="A0A7Y9T7N5"/>
<evidence type="ECO:0000313" key="3">
    <source>
        <dbReference type="Proteomes" id="UP000534186"/>
    </source>
</evidence>
<evidence type="ECO:0000256" key="1">
    <source>
        <dbReference type="SAM" id="Phobius"/>
    </source>
</evidence>
<keyword evidence="1" id="KW-0812">Transmembrane</keyword>
<name>A0A7Y9T7N5_9BACT</name>
<dbReference type="Proteomes" id="UP000534186">
    <property type="component" value="Unassembled WGS sequence"/>
</dbReference>
<proteinExistence type="predicted"/>
<feature type="transmembrane region" description="Helical" evidence="1">
    <location>
        <begin position="44"/>
        <end position="65"/>
    </location>
</feature>
<sequence length="166" mass="18543">MHLDTHILRAVAVGLAIVLLYGSRLTKGSVSQAPDGIVFRIKPLFAWSRAIALPAYILFFLYMAATQKQQVPWWMAVLLLAAIALGVMQMPGTITLTPTAIKQRFWFQPSKSIQYGEVMAIQAMQGGRMTRVAGDNRVTITHTSNHCAAMEFQQEIERRTGKRILL</sequence>